<accession>A0AAV4MGY6</accession>
<dbReference type="EMBL" id="BPLR01019729">
    <property type="protein sequence ID" value="GIX71163.1"/>
    <property type="molecule type" value="Genomic_DNA"/>
</dbReference>
<feature type="signal peptide" evidence="1">
    <location>
        <begin position="1"/>
        <end position="19"/>
    </location>
</feature>
<organism evidence="2 3">
    <name type="scientific">Caerostris extrusa</name>
    <name type="common">Bark spider</name>
    <name type="synonym">Caerostris bankana</name>
    <dbReference type="NCBI Taxonomy" id="172846"/>
    <lineage>
        <taxon>Eukaryota</taxon>
        <taxon>Metazoa</taxon>
        <taxon>Ecdysozoa</taxon>
        <taxon>Arthropoda</taxon>
        <taxon>Chelicerata</taxon>
        <taxon>Arachnida</taxon>
        <taxon>Araneae</taxon>
        <taxon>Araneomorphae</taxon>
        <taxon>Entelegynae</taxon>
        <taxon>Araneoidea</taxon>
        <taxon>Araneidae</taxon>
        <taxon>Caerostris</taxon>
    </lineage>
</organism>
<comment type="caution">
    <text evidence="2">The sequence shown here is derived from an EMBL/GenBank/DDBJ whole genome shotgun (WGS) entry which is preliminary data.</text>
</comment>
<evidence type="ECO:0000313" key="2">
    <source>
        <dbReference type="EMBL" id="GIX71163.1"/>
    </source>
</evidence>
<evidence type="ECO:0000256" key="1">
    <source>
        <dbReference type="SAM" id="SignalP"/>
    </source>
</evidence>
<keyword evidence="1" id="KW-0732">Signal</keyword>
<evidence type="ECO:0008006" key="4">
    <source>
        <dbReference type="Google" id="ProtNLM"/>
    </source>
</evidence>
<reference evidence="2 3" key="1">
    <citation type="submission" date="2021-06" db="EMBL/GenBank/DDBJ databases">
        <title>Caerostris extrusa draft genome.</title>
        <authorList>
            <person name="Kono N."/>
            <person name="Arakawa K."/>
        </authorList>
    </citation>
    <scope>NUCLEOTIDE SEQUENCE [LARGE SCALE GENOMIC DNA]</scope>
</reference>
<dbReference type="Proteomes" id="UP001054945">
    <property type="component" value="Unassembled WGS sequence"/>
</dbReference>
<dbReference type="AlphaFoldDB" id="A0AAV4MGY6"/>
<name>A0AAV4MGY6_CAEEX</name>
<gene>
    <name evidence="2" type="ORF">CEXT_518421</name>
</gene>
<sequence length="90" mass="10152">MVLKNFVELLLQFFPVSVSVINRKRTQSPWGRKGGIESKTFFCGLKVHPQLIVTQPSPVSHGNGSRQFVRDEWGSFPVPRDDKFSAIPVP</sequence>
<keyword evidence="3" id="KW-1185">Reference proteome</keyword>
<evidence type="ECO:0000313" key="3">
    <source>
        <dbReference type="Proteomes" id="UP001054945"/>
    </source>
</evidence>
<proteinExistence type="predicted"/>
<protein>
    <recommendedName>
        <fullName evidence="4">Secreted protein</fullName>
    </recommendedName>
</protein>
<feature type="chain" id="PRO_5043327080" description="Secreted protein" evidence="1">
    <location>
        <begin position="20"/>
        <end position="90"/>
    </location>
</feature>